<dbReference type="EMBL" id="JBHSLF010000044">
    <property type="protein sequence ID" value="MFC5345279.1"/>
    <property type="molecule type" value="Genomic_DNA"/>
</dbReference>
<keyword evidence="2" id="KW-0732">Signal</keyword>
<evidence type="ECO:0008006" key="5">
    <source>
        <dbReference type="Google" id="ProtNLM"/>
    </source>
</evidence>
<comment type="caution">
    <text evidence="3">The sequence shown here is derived from an EMBL/GenBank/DDBJ whole genome shotgun (WGS) entry which is preliminary data.</text>
</comment>
<feature type="region of interest" description="Disordered" evidence="1">
    <location>
        <begin position="24"/>
        <end position="61"/>
    </location>
</feature>
<organism evidence="3 4">
    <name type="scientific">Brevundimonas staleyi</name>
    <dbReference type="NCBI Taxonomy" id="74326"/>
    <lineage>
        <taxon>Bacteria</taxon>
        <taxon>Pseudomonadati</taxon>
        <taxon>Pseudomonadota</taxon>
        <taxon>Alphaproteobacteria</taxon>
        <taxon>Caulobacterales</taxon>
        <taxon>Caulobacteraceae</taxon>
        <taxon>Brevundimonas</taxon>
    </lineage>
</organism>
<proteinExistence type="predicted"/>
<protein>
    <recommendedName>
        <fullName evidence="5">Lipoprotein</fullName>
    </recommendedName>
</protein>
<sequence>MKRFLAVIALGCAAALPAACGPDADTPAAAETPAPVEAAAPASTETTTPTAPAAAPAATGGEPAAAGAPAFAVLYPGATLDAPAVVASSATGPGGLATYTTDADPDAVIAFHRGKAEAAGLTTSMAMNQGDARAYGATSADGDANLQVVASAVEPGRTSVQISWIAGR</sequence>
<feature type="signal peptide" evidence="2">
    <location>
        <begin position="1"/>
        <end position="20"/>
    </location>
</feature>
<gene>
    <name evidence="3" type="ORF">ACFPIE_15275</name>
</gene>
<dbReference type="RefSeq" id="WP_374038266.1">
    <property type="nucleotide sequence ID" value="NZ_CP169082.1"/>
</dbReference>
<dbReference type="Proteomes" id="UP001596152">
    <property type="component" value="Unassembled WGS sequence"/>
</dbReference>
<keyword evidence="4" id="KW-1185">Reference proteome</keyword>
<name>A0ABW0FW01_9CAUL</name>
<accession>A0ABW0FW01</accession>
<reference evidence="4" key="1">
    <citation type="journal article" date="2019" name="Int. J. Syst. Evol. Microbiol.">
        <title>The Global Catalogue of Microorganisms (GCM) 10K type strain sequencing project: providing services to taxonomists for standard genome sequencing and annotation.</title>
        <authorList>
            <consortium name="The Broad Institute Genomics Platform"/>
            <consortium name="The Broad Institute Genome Sequencing Center for Infectious Disease"/>
            <person name="Wu L."/>
            <person name="Ma J."/>
        </authorList>
    </citation>
    <scope>NUCLEOTIDE SEQUENCE [LARGE SCALE GENOMIC DNA]</scope>
    <source>
        <strain evidence="4">JCM 12125</strain>
    </source>
</reference>
<feature type="chain" id="PRO_5045967368" description="Lipoprotein" evidence="2">
    <location>
        <begin position="21"/>
        <end position="168"/>
    </location>
</feature>
<evidence type="ECO:0000313" key="3">
    <source>
        <dbReference type="EMBL" id="MFC5345279.1"/>
    </source>
</evidence>
<evidence type="ECO:0000256" key="1">
    <source>
        <dbReference type="SAM" id="MobiDB-lite"/>
    </source>
</evidence>
<evidence type="ECO:0000256" key="2">
    <source>
        <dbReference type="SAM" id="SignalP"/>
    </source>
</evidence>
<evidence type="ECO:0000313" key="4">
    <source>
        <dbReference type="Proteomes" id="UP001596152"/>
    </source>
</evidence>